<dbReference type="EMBL" id="KI536925">
    <property type="protein sequence ID" value="ESR39742.1"/>
    <property type="molecule type" value="Genomic_DNA"/>
</dbReference>
<dbReference type="Proteomes" id="UP000030687">
    <property type="component" value="Unassembled WGS sequence"/>
</dbReference>
<evidence type="ECO:0000256" key="1">
    <source>
        <dbReference type="ARBA" id="ARBA00007626"/>
    </source>
</evidence>
<keyword evidence="5" id="KW-1185">Reference proteome</keyword>
<evidence type="ECO:0008006" key="6">
    <source>
        <dbReference type="Google" id="ProtNLM"/>
    </source>
</evidence>
<dbReference type="Gene3D" id="1.25.40.10">
    <property type="entry name" value="Tetratricopeptide repeat domain"/>
    <property type="match status" value="1"/>
</dbReference>
<name>V4SGM6_CITCL</name>
<protein>
    <recommendedName>
        <fullName evidence="6">Pentatricopeptide repeat-containing protein</fullName>
    </recommendedName>
</protein>
<feature type="repeat" description="PPR" evidence="3">
    <location>
        <begin position="209"/>
        <end position="243"/>
    </location>
</feature>
<evidence type="ECO:0000313" key="4">
    <source>
        <dbReference type="EMBL" id="ESR39742.1"/>
    </source>
</evidence>
<reference evidence="4 5" key="1">
    <citation type="submission" date="2013-10" db="EMBL/GenBank/DDBJ databases">
        <authorList>
            <consortium name="International Citrus Genome Consortium"/>
            <person name="Jenkins J."/>
            <person name="Schmutz J."/>
            <person name="Prochnik S."/>
            <person name="Rokhsar D."/>
            <person name="Gmitter F."/>
            <person name="Ollitrault P."/>
            <person name="Machado M."/>
            <person name="Talon M."/>
            <person name="Wincker P."/>
            <person name="Jaillon O."/>
            <person name="Morgante M."/>
        </authorList>
    </citation>
    <scope>NUCLEOTIDE SEQUENCE</scope>
    <source>
        <strain evidence="5">cv. Clemenules</strain>
    </source>
</reference>
<dbReference type="KEGG" id="cic:CICLE_v10027356mg"/>
<dbReference type="GO" id="GO:0003729">
    <property type="term" value="F:mRNA binding"/>
    <property type="evidence" value="ECO:0007669"/>
    <property type="project" value="TreeGrafter"/>
</dbReference>
<dbReference type="PANTHER" id="PTHR47934">
    <property type="entry name" value="PENTATRICOPEPTIDE REPEAT-CONTAINING PROTEIN PET309, MITOCHONDRIAL"/>
    <property type="match status" value="1"/>
</dbReference>
<proteinExistence type="inferred from homology"/>
<dbReference type="InParanoid" id="V4SGM6"/>
<accession>V4SGM6</accession>
<dbReference type="InterPro" id="IPR051114">
    <property type="entry name" value="Mito_RNA_Proc_CCM1"/>
</dbReference>
<dbReference type="AlphaFoldDB" id="V4SGM6"/>
<dbReference type="PANTHER" id="PTHR47934:SF6">
    <property type="entry name" value="MITOCHONDRIAL GROUP I INTRON SPLICING FACTOR CCM1-RELATED"/>
    <property type="match status" value="1"/>
</dbReference>
<evidence type="ECO:0000313" key="5">
    <source>
        <dbReference type="Proteomes" id="UP000030687"/>
    </source>
</evidence>
<gene>
    <name evidence="4" type="ORF">CICLE_v10027356mg</name>
</gene>
<evidence type="ECO:0000256" key="3">
    <source>
        <dbReference type="PROSITE-ProRule" id="PRU00708"/>
    </source>
</evidence>
<dbReference type="eggNOG" id="KOG4197">
    <property type="taxonomic scope" value="Eukaryota"/>
</dbReference>
<organism evidence="4 5">
    <name type="scientific">Citrus clementina</name>
    <name type="common">Clementine</name>
    <name type="synonym">Citrus deliciosa x Citrus sinensis</name>
    <dbReference type="NCBI Taxonomy" id="85681"/>
    <lineage>
        <taxon>Eukaryota</taxon>
        <taxon>Viridiplantae</taxon>
        <taxon>Streptophyta</taxon>
        <taxon>Embryophyta</taxon>
        <taxon>Tracheophyta</taxon>
        <taxon>Spermatophyta</taxon>
        <taxon>Magnoliopsida</taxon>
        <taxon>eudicotyledons</taxon>
        <taxon>Gunneridae</taxon>
        <taxon>Pentapetalae</taxon>
        <taxon>rosids</taxon>
        <taxon>malvids</taxon>
        <taxon>Sapindales</taxon>
        <taxon>Rutaceae</taxon>
        <taxon>Aurantioideae</taxon>
        <taxon>Citrus</taxon>
    </lineage>
</organism>
<dbReference type="Gramene" id="ESR39742">
    <property type="protein sequence ID" value="ESR39742"/>
    <property type="gene ID" value="CICLE_v10027356mg"/>
</dbReference>
<dbReference type="GO" id="GO:0007005">
    <property type="term" value="P:mitochondrion organization"/>
    <property type="evidence" value="ECO:0007669"/>
    <property type="project" value="TreeGrafter"/>
</dbReference>
<dbReference type="InterPro" id="IPR011990">
    <property type="entry name" value="TPR-like_helical_dom_sf"/>
</dbReference>
<dbReference type="GO" id="GO:0005739">
    <property type="term" value="C:mitochondrion"/>
    <property type="evidence" value="ECO:0007669"/>
    <property type="project" value="TreeGrafter"/>
</dbReference>
<evidence type="ECO:0000256" key="2">
    <source>
        <dbReference type="ARBA" id="ARBA00022737"/>
    </source>
</evidence>
<dbReference type="STRING" id="85681.V4SGM6"/>
<comment type="similarity">
    <text evidence="1">Belongs to the PPR family. P subfamily.</text>
</comment>
<sequence length="263" mass="30375">MDTFGRSRPSTLFTIQLNLPKSNESRIINDHPFFDQPLHPTLFLYLLQTTSLFSTLVENVLGLLFAAHSNGLKGKSGSFPRQLRALLFKFILQHPRSTPTLGAFERTLHVLACMHYFDQAWELVSHMQRAHPSLRTLKSMTVMLSIISRFQSYEETLEAFDRREREIFVGIWKFRSEEFNVLLQAFCTQKETKEVRSVFVKLLLRFPSNNKTMNILLLGFEESGDVTAMEMFHHEMVLGGFKPANIFLDAKFSPGLLLPHHKL</sequence>
<keyword evidence="2" id="KW-0677">Repeat</keyword>
<dbReference type="InterPro" id="IPR002885">
    <property type="entry name" value="PPR_rpt"/>
</dbReference>
<dbReference type="PROSITE" id="PS51375">
    <property type="entry name" value="PPR"/>
    <property type="match status" value="1"/>
</dbReference>
<dbReference type="GO" id="GO:0006396">
    <property type="term" value="P:RNA processing"/>
    <property type="evidence" value="ECO:0007669"/>
    <property type="project" value="TreeGrafter"/>
</dbReference>